<organism evidence="2 3">
    <name type="scientific">Rheinheimera lutimaris</name>
    <dbReference type="NCBI Taxonomy" id="2740584"/>
    <lineage>
        <taxon>Bacteria</taxon>
        <taxon>Pseudomonadati</taxon>
        <taxon>Pseudomonadota</taxon>
        <taxon>Gammaproteobacteria</taxon>
        <taxon>Chromatiales</taxon>
        <taxon>Chromatiaceae</taxon>
        <taxon>Rheinheimera</taxon>
    </lineage>
</organism>
<evidence type="ECO:0000256" key="1">
    <source>
        <dbReference type="SAM" id="MobiDB-lite"/>
    </source>
</evidence>
<evidence type="ECO:0000313" key="2">
    <source>
        <dbReference type="EMBL" id="NRQ43805.1"/>
    </source>
</evidence>
<comment type="caution">
    <text evidence="2">The sequence shown here is derived from an EMBL/GenBank/DDBJ whole genome shotgun (WGS) entry which is preliminary data.</text>
</comment>
<dbReference type="RefSeq" id="WP_173502041.1">
    <property type="nucleotide sequence ID" value="NZ_JABSOD010000017.1"/>
</dbReference>
<feature type="compositionally biased region" description="Low complexity" evidence="1">
    <location>
        <begin position="104"/>
        <end position="123"/>
    </location>
</feature>
<dbReference type="Proteomes" id="UP000523161">
    <property type="component" value="Unassembled WGS sequence"/>
</dbReference>
<dbReference type="InterPro" id="IPR045538">
    <property type="entry name" value="CIS_TMP"/>
</dbReference>
<dbReference type="EMBL" id="JABSOD010000017">
    <property type="protein sequence ID" value="NRQ43805.1"/>
    <property type="molecule type" value="Genomic_DNA"/>
</dbReference>
<protein>
    <submittedName>
        <fullName evidence="2">Uncharacterized protein</fullName>
    </submittedName>
</protein>
<gene>
    <name evidence="2" type="ORF">HRH59_14720</name>
</gene>
<keyword evidence="3" id="KW-1185">Reference proteome</keyword>
<proteinExistence type="predicted"/>
<evidence type="ECO:0000313" key="3">
    <source>
        <dbReference type="Proteomes" id="UP000523161"/>
    </source>
</evidence>
<accession>A0A7Y5ATS1</accession>
<reference evidence="2 3" key="1">
    <citation type="submission" date="2020-06" db="EMBL/GenBank/DDBJ databases">
        <title>Rheinheimera sp. nov., a marine bacterium isolated from coastal.</title>
        <authorList>
            <person name="Yu Q."/>
            <person name="Qi Y."/>
            <person name="Pu J."/>
        </authorList>
    </citation>
    <scope>NUCLEOTIDE SEQUENCE [LARGE SCALE GENOMIC DNA]</scope>
    <source>
        <strain evidence="2 3">YQF-2</strain>
    </source>
</reference>
<feature type="region of interest" description="Disordered" evidence="1">
    <location>
        <begin position="98"/>
        <end position="123"/>
    </location>
</feature>
<sequence>MHQLKQVELDFQCASTSMAQWFNAGGERLFVEELLPVAQQVLDEFDSGIAIRLDEIQLQLPPLHLPADRYVLQHCFREALRRQLWLLLPSATAPTDVSQQTALKQTAPQQRAPQQTAPQPAKAPGLTAVQQQQLISALQQADSNALQQHWPLYLQHAAELLSLLKYLAGNSDLCRVLAFGLSTDMLVQLLQFLAPSEQRFIQQLIAQPQLFSVRQHNTKSRSYAISQPLPPPALQQRQRHLWQFSLSYLLVERGSRFNRRSYLHYLLRKMAAHDNLSVQSLVQHMLLTLQHSRQLFAGHSPLLLQLTELLSGIADTASVLPSPDSTVLAEALQHGLSAAQRRQLTLALRQANSVVLQQHWPLYLQHAAELLSILRYLAGSSDVCRVLAFGLSTELQAQLLQLLAPSEQRFMLQLIAQPQLFSAVAANTKNQPQAIASALPPPALQQRQRHLWQLSLSYLLVERGSQFNRRSYLHYLLRQMAAHDNLSVQSLVQHMQLVLQRSRQLFAWHSPLLLQLTELLAGMAPPAPVPANELAGNFTALPGYFSYRLTRPVSTLPQLAPARPIQRSALQHQAGRWRQWQQLLLAGQLTLAQQRQFNLLLRQLLQQPGTLWLDGLRQQLSAAGLLARLVDYAAEEHLQQLFQQLQPASFAGIQPYIGLLQWGLGGISLPLPLYRQLRWQPLLQSSLQRQPLTLALLIRQLQLWLAAETGSAASLALLQQLSQQLAQYSGNAAQGRKPELLQQLNMQLLTASATAPQQQRSQALTARLKAAEIGVASAAVADARHQHSAAEPHEHPAQVQRVANAGIVLAAPYIPLLLQRLGWVAAQRFISTAHAWQACALLHYMASGQRQAELPADYRQQWLLPMLLSGVQPPCPVEFRPQLNADTLTMADSLLAGILAQWPKLANSSITTLRECFLQRGGTLERSGNGSGWQLQPDSGPYDMLLDGLPWSYSLIRYPWMQGEVYVHWRG</sequence>
<dbReference type="Pfam" id="PF19268">
    <property type="entry name" value="CIS_TMP"/>
    <property type="match status" value="1"/>
</dbReference>
<name>A0A7Y5ATS1_9GAMM</name>
<dbReference type="AlphaFoldDB" id="A0A7Y5ATS1"/>